<sequence length="349" mass="37620">MTRGTCAPLPPSSSLPHDGSFSSRDLLGSPRLRPFAEAVADADRLHVDKSRSCLPASGSCDEGSWTCFRPVPAKQSSLKEDERRGRHFVVFVSSACSGSGESFSSRGSARNPPMEDLALNVRRTRGFLELGSPGKEDANATRFVRWRGRGTVRAEGRCPGRLNVLHRPALAAPGINNRRARCTIHKALRLRNKNGRESVSHRQTFPTKAIRVQSPAGSPDFRMWESCRTMPLVGGFSRGSLLSPPFHSAATPYSPQSPSSALKTSLLKAAQISSLTHSLVSEEIWAAPNIEVVRADEGEASNAGMKGHGKREIPCKNPPTSGIVRHNSHMRNSGGDPAGNRTRFVSAGG</sequence>
<gene>
    <name evidence="2" type="ORF">PR048_017486</name>
</gene>
<accession>A0ABQ9H9M9</accession>
<protein>
    <submittedName>
        <fullName evidence="2">Uncharacterized protein</fullName>
    </submittedName>
</protein>
<feature type="region of interest" description="Disordered" evidence="1">
    <location>
        <begin position="301"/>
        <end position="349"/>
    </location>
</feature>
<name>A0ABQ9H9M9_9NEOP</name>
<evidence type="ECO:0000256" key="1">
    <source>
        <dbReference type="SAM" id="MobiDB-lite"/>
    </source>
</evidence>
<comment type="caution">
    <text evidence="2">The sequence shown here is derived from an EMBL/GenBank/DDBJ whole genome shotgun (WGS) entry which is preliminary data.</text>
</comment>
<reference evidence="2 3" key="1">
    <citation type="submission" date="2023-02" db="EMBL/GenBank/DDBJ databases">
        <title>LHISI_Scaffold_Assembly.</title>
        <authorList>
            <person name="Stuart O.P."/>
            <person name="Cleave R."/>
            <person name="Magrath M.J.L."/>
            <person name="Mikheyev A.S."/>
        </authorList>
    </citation>
    <scope>NUCLEOTIDE SEQUENCE [LARGE SCALE GENOMIC DNA]</scope>
    <source>
        <strain evidence="2">Daus_M_001</strain>
        <tissue evidence="2">Leg muscle</tissue>
    </source>
</reference>
<dbReference type="EMBL" id="JARBHB010000006">
    <property type="protein sequence ID" value="KAJ8881013.1"/>
    <property type="molecule type" value="Genomic_DNA"/>
</dbReference>
<evidence type="ECO:0000313" key="2">
    <source>
        <dbReference type="EMBL" id="KAJ8881013.1"/>
    </source>
</evidence>
<dbReference type="Proteomes" id="UP001159363">
    <property type="component" value="Chromosome 5"/>
</dbReference>
<organism evidence="2 3">
    <name type="scientific">Dryococelus australis</name>
    <dbReference type="NCBI Taxonomy" id="614101"/>
    <lineage>
        <taxon>Eukaryota</taxon>
        <taxon>Metazoa</taxon>
        <taxon>Ecdysozoa</taxon>
        <taxon>Arthropoda</taxon>
        <taxon>Hexapoda</taxon>
        <taxon>Insecta</taxon>
        <taxon>Pterygota</taxon>
        <taxon>Neoptera</taxon>
        <taxon>Polyneoptera</taxon>
        <taxon>Phasmatodea</taxon>
        <taxon>Verophasmatodea</taxon>
        <taxon>Anareolatae</taxon>
        <taxon>Phasmatidae</taxon>
        <taxon>Eurycanthinae</taxon>
        <taxon>Dryococelus</taxon>
    </lineage>
</organism>
<feature type="region of interest" description="Disordered" evidence="1">
    <location>
        <begin position="1"/>
        <end position="22"/>
    </location>
</feature>
<evidence type="ECO:0000313" key="3">
    <source>
        <dbReference type="Proteomes" id="UP001159363"/>
    </source>
</evidence>
<keyword evidence="3" id="KW-1185">Reference proteome</keyword>
<proteinExistence type="predicted"/>